<reference evidence="1" key="2">
    <citation type="submission" date="2020-09" db="EMBL/GenBank/DDBJ databases">
        <authorList>
            <person name="Sun Q."/>
            <person name="Ohkuma M."/>
        </authorList>
    </citation>
    <scope>NUCLEOTIDE SEQUENCE</scope>
    <source>
        <strain evidence="1">JCM 4714</strain>
    </source>
</reference>
<proteinExistence type="predicted"/>
<dbReference type="Proteomes" id="UP000655443">
    <property type="component" value="Unassembled WGS sequence"/>
</dbReference>
<evidence type="ECO:0000313" key="2">
    <source>
        <dbReference type="Proteomes" id="UP000655443"/>
    </source>
</evidence>
<dbReference type="AlphaFoldDB" id="A0A918YK74"/>
<gene>
    <name evidence="1" type="ORF">GCM10010339_43980</name>
</gene>
<evidence type="ECO:0000313" key="1">
    <source>
        <dbReference type="EMBL" id="GHE05937.1"/>
    </source>
</evidence>
<comment type="caution">
    <text evidence="1">The sequence shown here is derived from an EMBL/GenBank/DDBJ whole genome shotgun (WGS) entry which is preliminary data.</text>
</comment>
<dbReference type="EMBL" id="BMVG01000009">
    <property type="protein sequence ID" value="GHE05937.1"/>
    <property type="molecule type" value="Genomic_DNA"/>
</dbReference>
<accession>A0A918YK74</accession>
<protein>
    <submittedName>
        <fullName evidence="1">Uncharacterized protein</fullName>
    </submittedName>
</protein>
<sequence>MRAGYSDLDLNHADPVMVALAADYDTGAELTLDGAIPGLRARWVGTWRSGCCPTTSRPVSDGVWLCRPIDSVVRDARMTLAALTDSLVGAVNLP</sequence>
<reference evidence="1" key="1">
    <citation type="journal article" date="2014" name="Int. J. Syst. Evol. Microbiol.">
        <title>Complete genome sequence of Corynebacterium casei LMG S-19264T (=DSM 44701T), isolated from a smear-ripened cheese.</title>
        <authorList>
            <consortium name="US DOE Joint Genome Institute (JGI-PGF)"/>
            <person name="Walter F."/>
            <person name="Albersmeier A."/>
            <person name="Kalinowski J."/>
            <person name="Ruckert C."/>
        </authorList>
    </citation>
    <scope>NUCLEOTIDE SEQUENCE</scope>
    <source>
        <strain evidence="1">JCM 4714</strain>
    </source>
</reference>
<organism evidence="1 2">
    <name type="scientific">Streptomyces alanosinicus</name>
    <dbReference type="NCBI Taxonomy" id="68171"/>
    <lineage>
        <taxon>Bacteria</taxon>
        <taxon>Bacillati</taxon>
        <taxon>Actinomycetota</taxon>
        <taxon>Actinomycetes</taxon>
        <taxon>Kitasatosporales</taxon>
        <taxon>Streptomycetaceae</taxon>
        <taxon>Streptomyces</taxon>
    </lineage>
</organism>
<name>A0A918YK74_9ACTN</name>
<keyword evidence="2" id="KW-1185">Reference proteome</keyword>